<comment type="caution">
    <text evidence="1">The sequence shown here is derived from an EMBL/GenBank/DDBJ whole genome shotgun (WGS) entry which is preliminary data.</text>
</comment>
<evidence type="ECO:0000313" key="1">
    <source>
        <dbReference type="EMBL" id="KAJ8322327.1"/>
    </source>
</evidence>
<dbReference type="EMBL" id="JARBDR010000018">
    <property type="protein sequence ID" value="KAJ8322327.1"/>
    <property type="molecule type" value="Genomic_DNA"/>
</dbReference>
<name>A0ABQ9FYK4_TEGGR</name>
<organism evidence="1 2">
    <name type="scientific">Tegillarca granosa</name>
    <name type="common">Malaysian cockle</name>
    <name type="synonym">Anadara granosa</name>
    <dbReference type="NCBI Taxonomy" id="220873"/>
    <lineage>
        <taxon>Eukaryota</taxon>
        <taxon>Metazoa</taxon>
        <taxon>Spiralia</taxon>
        <taxon>Lophotrochozoa</taxon>
        <taxon>Mollusca</taxon>
        <taxon>Bivalvia</taxon>
        <taxon>Autobranchia</taxon>
        <taxon>Pteriomorphia</taxon>
        <taxon>Arcoida</taxon>
        <taxon>Arcoidea</taxon>
        <taxon>Arcidae</taxon>
        <taxon>Tegillarca</taxon>
    </lineage>
</organism>
<keyword evidence="2" id="KW-1185">Reference proteome</keyword>
<dbReference type="Proteomes" id="UP001217089">
    <property type="component" value="Unassembled WGS sequence"/>
</dbReference>
<accession>A0ABQ9FYK4</accession>
<gene>
    <name evidence="1" type="ORF">KUTeg_000798</name>
</gene>
<sequence>MFSINFDDLVNHREICKEMSKDKFDLIIKSQLLFHRREYVEKHSVLLILGMEKPYKDEVGLRPRVPKHWFKTTKQSHFYRSREN</sequence>
<protein>
    <submittedName>
        <fullName evidence="1">Uncharacterized protein</fullName>
    </submittedName>
</protein>
<proteinExistence type="predicted"/>
<evidence type="ECO:0000313" key="2">
    <source>
        <dbReference type="Proteomes" id="UP001217089"/>
    </source>
</evidence>
<reference evidence="1 2" key="1">
    <citation type="submission" date="2022-12" db="EMBL/GenBank/DDBJ databases">
        <title>Chromosome-level genome of Tegillarca granosa.</title>
        <authorList>
            <person name="Kim J."/>
        </authorList>
    </citation>
    <scope>NUCLEOTIDE SEQUENCE [LARGE SCALE GENOMIC DNA]</scope>
    <source>
        <strain evidence="1">Teg-2019</strain>
        <tissue evidence="1">Adductor muscle</tissue>
    </source>
</reference>